<gene>
    <name evidence="18" type="ORF">NQ317_005005</name>
</gene>
<feature type="transmembrane region" description="Helical" evidence="17">
    <location>
        <begin position="5"/>
        <end position="26"/>
    </location>
</feature>
<evidence type="ECO:0000256" key="17">
    <source>
        <dbReference type="SAM" id="Phobius"/>
    </source>
</evidence>
<evidence type="ECO:0008006" key="20">
    <source>
        <dbReference type="Google" id="ProtNLM"/>
    </source>
</evidence>
<proteinExistence type="inferred from homology"/>
<evidence type="ECO:0000256" key="11">
    <source>
        <dbReference type="ARBA" id="ARBA00048701"/>
    </source>
</evidence>
<dbReference type="PANTHER" id="PTHR10989:SF16">
    <property type="entry name" value="AT02829P-RELATED"/>
    <property type="match status" value="1"/>
</dbReference>
<evidence type="ECO:0000256" key="15">
    <source>
        <dbReference type="ARBA" id="ARBA00049322"/>
    </source>
</evidence>
<evidence type="ECO:0000256" key="10">
    <source>
        <dbReference type="ARBA" id="ARBA00048680"/>
    </source>
</evidence>
<evidence type="ECO:0000313" key="18">
    <source>
        <dbReference type="EMBL" id="KAJ8984740.1"/>
    </source>
</evidence>
<feature type="transmembrane region" description="Helical" evidence="17">
    <location>
        <begin position="201"/>
        <end position="221"/>
    </location>
</feature>
<name>A0ABQ9K5E1_9CUCU</name>
<comment type="catalytic activity">
    <reaction evidence="9">
        <text>9-hexadecanoyloxy-octadecanoate + H2O = 9-hydroxy-octadecanoate + hexadecanoate + H(+)</text>
        <dbReference type="Rhea" id="RHEA:52052"/>
        <dbReference type="ChEBI" id="CHEBI:7896"/>
        <dbReference type="ChEBI" id="CHEBI:15377"/>
        <dbReference type="ChEBI" id="CHEBI:15378"/>
        <dbReference type="ChEBI" id="CHEBI:83670"/>
        <dbReference type="ChEBI" id="CHEBI:136286"/>
    </reaction>
    <physiologicalReaction direction="left-to-right" evidence="9">
        <dbReference type="Rhea" id="RHEA:52053"/>
    </physiologicalReaction>
</comment>
<feature type="transmembrane region" description="Helical" evidence="17">
    <location>
        <begin position="97"/>
        <end position="118"/>
    </location>
</feature>
<comment type="subcellular location">
    <subcellularLocation>
        <location evidence="2">Endomembrane system</location>
        <topology evidence="2">Multi-pass membrane protein</topology>
    </subcellularLocation>
</comment>
<sequence length="244" mass="29028">MRNKYLLFVFHLFNLTIYIVILKGLADFSNMMSKTMTDNFNKEHRRINILDNFRMYFFTTWNYILQIIFAAIAVVDESSKFINLPLSLQKYLGPTRTYLFNTFVFPCSLLVMTVFWGLWSIDRELIFPEAIDKYFPSYLNHGLHTFIIVPVIVESFVPKKHHFVEFKNMVWVLFAFMTVYQILFISAYYTDNVWLYPIYDYMSWPLRLIYSVGQLVVVLIYQKAGLILQFGREANGGKVRQKIN</sequence>
<evidence type="ECO:0000256" key="12">
    <source>
        <dbReference type="ARBA" id="ARBA00048800"/>
    </source>
</evidence>
<comment type="catalytic activity">
    <reaction evidence="16">
        <text>12-(9Z-hexadecenoyloxy)-octadecanoate + H2O = 12-hydroxyoctadecanoate + (9Z)-hexadecenoate + H(+)</text>
        <dbReference type="Rhea" id="RHEA:52072"/>
        <dbReference type="ChEBI" id="CHEBI:15377"/>
        <dbReference type="ChEBI" id="CHEBI:15378"/>
        <dbReference type="ChEBI" id="CHEBI:32372"/>
        <dbReference type="ChEBI" id="CHEBI:84201"/>
        <dbReference type="ChEBI" id="CHEBI:136312"/>
    </reaction>
    <physiologicalReaction direction="left-to-right" evidence="16">
        <dbReference type="Rhea" id="RHEA:52073"/>
    </physiologicalReaction>
</comment>
<evidence type="ECO:0000256" key="3">
    <source>
        <dbReference type="ARBA" id="ARBA00009300"/>
    </source>
</evidence>
<evidence type="ECO:0000256" key="9">
    <source>
        <dbReference type="ARBA" id="ARBA00047863"/>
    </source>
</evidence>
<evidence type="ECO:0000256" key="14">
    <source>
        <dbReference type="ARBA" id="ARBA00049296"/>
    </source>
</evidence>
<dbReference type="Proteomes" id="UP001162164">
    <property type="component" value="Unassembled WGS sequence"/>
</dbReference>
<evidence type="ECO:0000256" key="6">
    <source>
        <dbReference type="ARBA" id="ARBA00023136"/>
    </source>
</evidence>
<comment type="catalytic activity">
    <reaction evidence="8">
        <text>13-octadecanoyloxy-octadecanoate + H2O = 13-hydroxy-octadecanoate + octadecanoate + H(+)</text>
        <dbReference type="Rhea" id="RHEA:52084"/>
        <dbReference type="ChEBI" id="CHEBI:15377"/>
        <dbReference type="ChEBI" id="CHEBI:15378"/>
        <dbReference type="ChEBI" id="CHEBI:25629"/>
        <dbReference type="ChEBI" id="CHEBI:136304"/>
        <dbReference type="ChEBI" id="CHEBI:136335"/>
    </reaction>
    <physiologicalReaction direction="left-to-right" evidence="8">
        <dbReference type="Rhea" id="RHEA:52085"/>
    </physiologicalReaction>
</comment>
<comment type="catalytic activity">
    <reaction evidence="15">
        <text>13-(9Z-hexadecenoyloxy)-octadecanoate + H2O = 13-hydroxy-octadecanoate + (9Z)-hexadecenoate + H(+)</text>
        <dbReference type="Rhea" id="RHEA:52076"/>
        <dbReference type="ChEBI" id="CHEBI:15377"/>
        <dbReference type="ChEBI" id="CHEBI:15378"/>
        <dbReference type="ChEBI" id="CHEBI:32372"/>
        <dbReference type="ChEBI" id="CHEBI:136304"/>
        <dbReference type="ChEBI" id="CHEBI:136315"/>
    </reaction>
    <physiologicalReaction direction="left-to-right" evidence="15">
        <dbReference type="Rhea" id="RHEA:52077"/>
    </physiologicalReaction>
</comment>
<reference evidence="18" key="1">
    <citation type="journal article" date="2023" name="Insect Mol. Biol.">
        <title>Genome sequencing provides insights into the evolution of gene families encoding plant cell wall-degrading enzymes in longhorned beetles.</title>
        <authorList>
            <person name="Shin N.R."/>
            <person name="Okamura Y."/>
            <person name="Kirsch R."/>
            <person name="Pauchet Y."/>
        </authorList>
    </citation>
    <scope>NUCLEOTIDE SEQUENCE</scope>
    <source>
        <strain evidence="18">MMC_N1</strain>
    </source>
</reference>
<comment type="catalytic activity">
    <reaction evidence="7">
        <text>12-hexadecanoyloxy-octadecanoate + H2O = 12-hydroxyoctadecanoate + hexadecanoate + H(+)</text>
        <dbReference type="Rhea" id="RHEA:52056"/>
        <dbReference type="ChEBI" id="CHEBI:7896"/>
        <dbReference type="ChEBI" id="CHEBI:15377"/>
        <dbReference type="ChEBI" id="CHEBI:15378"/>
        <dbReference type="ChEBI" id="CHEBI:83677"/>
        <dbReference type="ChEBI" id="CHEBI:84201"/>
    </reaction>
    <physiologicalReaction direction="left-to-right" evidence="7">
        <dbReference type="Rhea" id="RHEA:52057"/>
    </physiologicalReaction>
</comment>
<keyword evidence="4 17" id="KW-0812">Transmembrane</keyword>
<dbReference type="InterPro" id="IPR006838">
    <property type="entry name" value="ADTRP_AIG1"/>
</dbReference>
<protein>
    <recommendedName>
        <fullName evidence="20">Androgen-dependent TFPI-regulating protein</fullName>
    </recommendedName>
</protein>
<evidence type="ECO:0000256" key="7">
    <source>
        <dbReference type="ARBA" id="ARBA00047368"/>
    </source>
</evidence>
<feature type="transmembrane region" description="Helical" evidence="17">
    <location>
        <begin position="55"/>
        <end position="76"/>
    </location>
</feature>
<accession>A0ABQ9K5E1</accession>
<comment type="catalytic activity">
    <reaction evidence="14">
        <text>13-(9Z-octadecenoyloxy)-octadecanoate + H2O = 13-hydroxy-octadecanoate + (9Z)-octadecenoate + H(+)</text>
        <dbReference type="Rhea" id="RHEA:52064"/>
        <dbReference type="ChEBI" id="CHEBI:15377"/>
        <dbReference type="ChEBI" id="CHEBI:15378"/>
        <dbReference type="ChEBI" id="CHEBI:30823"/>
        <dbReference type="ChEBI" id="CHEBI:136303"/>
        <dbReference type="ChEBI" id="CHEBI:136304"/>
    </reaction>
    <physiologicalReaction direction="left-to-right" evidence="14">
        <dbReference type="Rhea" id="RHEA:52065"/>
    </physiologicalReaction>
</comment>
<evidence type="ECO:0000256" key="4">
    <source>
        <dbReference type="ARBA" id="ARBA00022692"/>
    </source>
</evidence>
<evidence type="ECO:0000256" key="1">
    <source>
        <dbReference type="ARBA" id="ARBA00000923"/>
    </source>
</evidence>
<evidence type="ECO:0000256" key="13">
    <source>
        <dbReference type="ARBA" id="ARBA00049221"/>
    </source>
</evidence>
<dbReference type="PANTHER" id="PTHR10989">
    <property type="entry name" value="ANDROGEN-INDUCED PROTEIN 1-RELATED"/>
    <property type="match status" value="1"/>
</dbReference>
<keyword evidence="19" id="KW-1185">Reference proteome</keyword>
<comment type="caution">
    <text evidence="18">The sequence shown here is derived from an EMBL/GenBank/DDBJ whole genome shotgun (WGS) entry which is preliminary data.</text>
</comment>
<organism evidence="18 19">
    <name type="scientific">Molorchus minor</name>
    <dbReference type="NCBI Taxonomy" id="1323400"/>
    <lineage>
        <taxon>Eukaryota</taxon>
        <taxon>Metazoa</taxon>
        <taxon>Ecdysozoa</taxon>
        <taxon>Arthropoda</taxon>
        <taxon>Hexapoda</taxon>
        <taxon>Insecta</taxon>
        <taxon>Pterygota</taxon>
        <taxon>Neoptera</taxon>
        <taxon>Endopterygota</taxon>
        <taxon>Coleoptera</taxon>
        <taxon>Polyphaga</taxon>
        <taxon>Cucujiformia</taxon>
        <taxon>Chrysomeloidea</taxon>
        <taxon>Cerambycidae</taxon>
        <taxon>Lamiinae</taxon>
        <taxon>Monochamini</taxon>
        <taxon>Molorchus</taxon>
    </lineage>
</organism>
<keyword evidence="6 17" id="KW-0472">Membrane</keyword>
<dbReference type="Pfam" id="PF04750">
    <property type="entry name" value="Far-17a_AIG1"/>
    <property type="match status" value="1"/>
</dbReference>
<evidence type="ECO:0000256" key="16">
    <source>
        <dbReference type="ARBA" id="ARBA00049428"/>
    </source>
</evidence>
<feature type="transmembrane region" description="Helical" evidence="17">
    <location>
        <begin position="169"/>
        <end position="189"/>
    </location>
</feature>
<comment type="catalytic activity">
    <reaction evidence="1">
        <text>9-(9Z-hexadecenoyloxy)-octadecanoate + H2O = (9Z)-hexadecenoate + 9-hydroxy-octadecanoate + H(+)</text>
        <dbReference type="Rhea" id="RHEA:52068"/>
        <dbReference type="ChEBI" id="CHEBI:15377"/>
        <dbReference type="ChEBI" id="CHEBI:15378"/>
        <dbReference type="ChEBI" id="CHEBI:32372"/>
        <dbReference type="ChEBI" id="CHEBI:136286"/>
        <dbReference type="ChEBI" id="CHEBI:136309"/>
    </reaction>
    <physiologicalReaction direction="left-to-right" evidence="1">
        <dbReference type="Rhea" id="RHEA:52069"/>
    </physiologicalReaction>
</comment>
<dbReference type="EMBL" id="JAPWTJ010000028">
    <property type="protein sequence ID" value="KAJ8984740.1"/>
    <property type="molecule type" value="Genomic_DNA"/>
</dbReference>
<comment type="catalytic activity">
    <reaction evidence="12">
        <text>9-(9Z-octadecenoyloxy)-octadecanoate + H2O = 9-hydroxy-octadecanoate + (9Z)-octadecenoate + H(+)</text>
        <dbReference type="Rhea" id="RHEA:52048"/>
        <dbReference type="ChEBI" id="CHEBI:15377"/>
        <dbReference type="ChEBI" id="CHEBI:15378"/>
        <dbReference type="ChEBI" id="CHEBI:30823"/>
        <dbReference type="ChEBI" id="CHEBI:136282"/>
        <dbReference type="ChEBI" id="CHEBI:136286"/>
    </reaction>
    <physiologicalReaction direction="left-to-right" evidence="12">
        <dbReference type="Rhea" id="RHEA:52049"/>
    </physiologicalReaction>
</comment>
<comment type="catalytic activity">
    <reaction evidence="13">
        <text>9-octadecanoyloxy-octadecanoate + H2O = 9-hydroxy-octadecanoate + octadecanoate + H(+)</text>
        <dbReference type="Rhea" id="RHEA:52096"/>
        <dbReference type="ChEBI" id="CHEBI:15377"/>
        <dbReference type="ChEBI" id="CHEBI:15378"/>
        <dbReference type="ChEBI" id="CHEBI:25629"/>
        <dbReference type="ChEBI" id="CHEBI:136286"/>
        <dbReference type="ChEBI" id="CHEBI:136373"/>
    </reaction>
    <physiologicalReaction direction="left-to-right" evidence="13">
        <dbReference type="Rhea" id="RHEA:52097"/>
    </physiologicalReaction>
</comment>
<evidence type="ECO:0000256" key="8">
    <source>
        <dbReference type="ARBA" id="ARBA00047427"/>
    </source>
</evidence>
<evidence type="ECO:0000256" key="5">
    <source>
        <dbReference type="ARBA" id="ARBA00022989"/>
    </source>
</evidence>
<comment type="similarity">
    <text evidence="3">Belongs to the AIG1 family.</text>
</comment>
<evidence type="ECO:0000313" key="19">
    <source>
        <dbReference type="Proteomes" id="UP001162164"/>
    </source>
</evidence>
<feature type="transmembrane region" description="Helical" evidence="17">
    <location>
        <begin position="138"/>
        <end position="157"/>
    </location>
</feature>
<evidence type="ECO:0000256" key="2">
    <source>
        <dbReference type="ARBA" id="ARBA00004127"/>
    </source>
</evidence>
<comment type="catalytic activity">
    <reaction evidence="10">
        <text>12-octadecanoyloxy-octadecanoate + H2O = 12-hydroxyoctadecanoate + octadecanoate + H(+)</text>
        <dbReference type="Rhea" id="RHEA:52080"/>
        <dbReference type="ChEBI" id="CHEBI:15377"/>
        <dbReference type="ChEBI" id="CHEBI:15378"/>
        <dbReference type="ChEBI" id="CHEBI:25629"/>
        <dbReference type="ChEBI" id="CHEBI:84201"/>
        <dbReference type="ChEBI" id="CHEBI:136330"/>
    </reaction>
    <physiologicalReaction direction="left-to-right" evidence="10">
        <dbReference type="Rhea" id="RHEA:52081"/>
    </physiologicalReaction>
</comment>
<comment type="catalytic activity">
    <reaction evidence="11">
        <text>12-(9Z-octadecenoyloxy)-octadecanoate + H2O = 12-hydroxyoctadecanoate + (9Z)-octadecenoate + H(+)</text>
        <dbReference type="Rhea" id="RHEA:52060"/>
        <dbReference type="ChEBI" id="CHEBI:15377"/>
        <dbReference type="ChEBI" id="CHEBI:15378"/>
        <dbReference type="ChEBI" id="CHEBI:30823"/>
        <dbReference type="ChEBI" id="CHEBI:84201"/>
        <dbReference type="ChEBI" id="CHEBI:136302"/>
    </reaction>
    <physiologicalReaction direction="left-to-right" evidence="11">
        <dbReference type="Rhea" id="RHEA:52061"/>
    </physiologicalReaction>
</comment>
<keyword evidence="5 17" id="KW-1133">Transmembrane helix</keyword>